<dbReference type="InterPro" id="IPR007229">
    <property type="entry name" value="Nic_PRibTrfase-Fam"/>
</dbReference>
<proteinExistence type="inferred from homology"/>
<keyword evidence="5 9" id="KW-0436">Ligase</keyword>
<dbReference type="PANTHER" id="PTHR11098">
    <property type="entry name" value="NICOTINATE PHOSPHORIBOSYLTRANSFERASE"/>
    <property type="match status" value="1"/>
</dbReference>
<dbReference type="EC" id="6.3.4.21" evidence="3 9"/>
<protein>
    <recommendedName>
        <fullName evidence="3 9">Nicotinate phosphoribosyltransferase</fullName>
        <ecNumber evidence="3 9">6.3.4.21</ecNumber>
    </recommendedName>
</protein>
<dbReference type="UniPathway" id="UPA00253">
    <property type="reaction ID" value="UER00457"/>
</dbReference>
<dbReference type="GO" id="GO:0047280">
    <property type="term" value="F:nicotinamide phosphoribosyltransferase activity"/>
    <property type="evidence" value="ECO:0007669"/>
    <property type="project" value="UniProtKB-ARBA"/>
</dbReference>
<dbReference type="InterPro" id="IPR041619">
    <property type="entry name" value="NAPRTase_C"/>
</dbReference>
<reference evidence="13 14" key="1">
    <citation type="submission" date="2015-09" db="EMBL/GenBank/DDBJ databases">
        <authorList>
            <consortium name="Pathogen Informatics"/>
        </authorList>
    </citation>
    <scope>NUCLEOTIDE SEQUENCE [LARGE SCALE GENOMIC DNA]</scope>
    <source>
        <strain evidence="13 14">2789STDY5834856</strain>
    </source>
</reference>
<dbReference type="PANTHER" id="PTHR11098:SF1">
    <property type="entry name" value="NICOTINATE PHOSPHORIBOSYLTRANSFERASE"/>
    <property type="match status" value="1"/>
</dbReference>
<dbReference type="InterPro" id="IPR040727">
    <property type="entry name" value="NAPRTase_N"/>
</dbReference>
<dbReference type="Pfam" id="PF04095">
    <property type="entry name" value="NAPRTase"/>
    <property type="match status" value="1"/>
</dbReference>
<dbReference type="RefSeq" id="WP_055267295.1">
    <property type="nucleotide sequence ID" value="NZ_CABIXQ010000020.1"/>
</dbReference>
<dbReference type="FunFam" id="3.20.20.70:FF:000076">
    <property type="entry name" value="Nicotinate phosphoribosyltransferase"/>
    <property type="match status" value="1"/>
</dbReference>
<evidence type="ECO:0000256" key="7">
    <source>
        <dbReference type="ARBA" id="ARBA00022679"/>
    </source>
</evidence>
<dbReference type="PIRSF" id="PIRSF000484">
    <property type="entry name" value="NAPRT"/>
    <property type="match status" value="1"/>
</dbReference>
<evidence type="ECO:0000313" key="14">
    <source>
        <dbReference type="Proteomes" id="UP000095594"/>
    </source>
</evidence>
<organism evidence="13 14">
    <name type="scientific">Clostridium disporicum</name>
    <dbReference type="NCBI Taxonomy" id="84024"/>
    <lineage>
        <taxon>Bacteria</taxon>
        <taxon>Bacillati</taxon>
        <taxon>Bacillota</taxon>
        <taxon>Clostridia</taxon>
        <taxon>Eubacteriales</taxon>
        <taxon>Clostridiaceae</taxon>
        <taxon>Clostridium</taxon>
    </lineage>
</organism>
<dbReference type="GO" id="GO:0004516">
    <property type="term" value="F:nicotinate phosphoribosyltransferase activity"/>
    <property type="evidence" value="ECO:0007669"/>
    <property type="project" value="UniProtKB-UniRule"/>
</dbReference>
<dbReference type="NCBIfam" id="TIGR01513">
    <property type="entry name" value="NAPRTase_put"/>
    <property type="match status" value="1"/>
</dbReference>
<feature type="domain" description="Nicotinate/nicotinamide phosphoribosyltransferase" evidence="10">
    <location>
        <begin position="162"/>
        <end position="333"/>
    </location>
</feature>
<dbReference type="InterPro" id="IPR006405">
    <property type="entry name" value="Nic_PRibTrfase_pncB"/>
</dbReference>
<dbReference type="Pfam" id="PF17956">
    <property type="entry name" value="NAPRTase_C"/>
    <property type="match status" value="1"/>
</dbReference>
<dbReference type="NCBIfam" id="NF006695">
    <property type="entry name" value="PRK09243.1-2"/>
    <property type="match status" value="1"/>
</dbReference>
<accession>A0A174J2C4</accession>
<dbReference type="SUPFAM" id="SSF54675">
    <property type="entry name" value="Nicotinate/Quinolinate PRTase N-terminal domain-like"/>
    <property type="match status" value="1"/>
</dbReference>
<evidence type="ECO:0000259" key="12">
    <source>
        <dbReference type="Pfam" id="PF17956"/>
    </source>
</evidence>
<dbReference type="SUPFAM" id="SSF51690">
    <property type="entry name" value="Nicotinate/Quinolinate PRTase C-terminal domain-like"/>
    <property type="match status" value="1"/>
</dbReference>
<keyword evidence="7 9" id="KW-0808">Transferase</keyword>
<dbReference type="InterPro" id="IPR013785">
    <property type="entry name" value="Aldolase_TIM"/>
</dbReference>
<evidence type="ECO:0000256" key="4">
    <source>
        <dbReference type="ARBA" id="ARBA00022553"/>
    </source>
</evidence>
<dbReference type="AlphaFoldDB" id="A0A174J2C4"/>
<feature type="domain" description="Nicotinate phosphoribosyltransferase N-terminal" evidence="11">
    <location>
        <begin position="17"/>
        <end position="141"/>
    </location>
</feature>
<comment type="function">
    <text evidence="9">Catalyzes the first step in the biosynthesis of NAD from nicotinic acid, the ATP-dependent synthesis of beta-nicotinate D-ribonucleotide from nicotinate and 5-phospho-D-ribose 1-phosphate.</text>
</comment>
<dbReference type="EMBL" id="CYZX01000020">
    <property type="protein sequence ID" value="CUO93912.1"/>
    <property type="molecule type" value="Genomic_DNA"/>
</dbReference>
<keyword evidence="6 9" id="KW-0662">Pyridine nucleotide biosynthesis</keyword>
<dbReference type="Pfam" id="PF17767">
    <property type="entry name" value="NAPRTase_N"/>
    <property type="match status" value="1"/>
</dbReference>
<comment type="pathway">
    <text evidence="1 9">Cofactor biosynthesis; NAD(+) biosynthesis; nicotinate D-ribonucleotide from nicotinate: step 1/1.</text>
</comment>
<sequence>METLIKFDVQNERNLTMLVDFYELTMANGYFNKGVENRIAYFDMYFRRVPDGGGYCIMAGVEQLIQYLSNLKFTSSDIDYLRSKNIFSEEFLEYLEDFKFCCDVWAIPEGNPVFPNEPLVIVRGPVVQAQFVETMILLTINHQTLIATKANRICRAAEGKTVMEFGSRRAQGYDGAIYGARASIIGGCDSTACTIADKYFNVPAVGTMAHSWVQLFDTEFEAFKAWAETYPDNCSLLIDTYNVLKSGLPNAIKVFDEVLKPLGKRPTGIRIDSGDITYLTKKCRKILDEAGYSDCKIIISNSLDEHIIRDVINQGACIDSFGVGERLITAKSEPVFGGVYKLVAVEKEDVIIPKIKISENNEKITNPGFKKIYRLFDRDTNIAIADVLALSDEVIDDSKEYEIFDPIHTWKRKKVTNFYVKDLLVKIFDKGTLVYTSPSVLEIKEFAKVETNKLWPEILRFENPHTYYVDLSTKLWSLKQKLLLNQSK</sequence>
<dbReference type="InterPro" id="IPR036068">
    <property type="entry name" value="Nicotinate_pribotase-like_C"/>
</dbReference>
<evidence type="ECO:0000256" key="8">
    <source>
        <dbReference type="ARBA" id="ARBA00048668"/>
    </source>
</evidence>
<dbReference type="Gene3D" id="3.20.20.70">
    <property type="entry name" value="Aldolase class I"/>
    <property type="match status" value="1"/>
</dbReference>
<name>A0A174J2C4_9CLOT</name>
<evidence type="ECO:0000256" key="3">
    <source>
        <dbReference type="ARBA" id="ARBA00013236"/>
    </source>
</evidence>
<keyword evidence="4" id="KW-0597">Phosphoprotein</keyword>
<evidence type="ECO:0000256" key="6">
    <source>
        <dbReference type="ARBA" id="ARBA00022642"/>
    </source>
</evidence>
<evidence type="ECO:0000256" key="1">
    <source>
        <dbReference type="ARBA" id="ARBA00004952"/>
    </source>
</evidence>
<comment type="PTM">
    <text evidence="9">Transiently phosphorylated on a His residue during the reaction cycle. Phosphorylation strongly increases the affinity for substrates and increases the rate of nicotinate D-ribonucleotide production. Dephosphorylation regenerates the low-affinity form of the enzyme, leading to product release.</text>
</comment>
<dbReference type="CDD" id="cd01570">
    <property type="entry name" value="NAPRTase_A"/>
    <property type="match status" value="1"/>
</dbReference>
<dbReference type="NCBIfam" id="NF009131">
    <property type="entry name" value="PRK12484.1"/>
    <property type="match status" value="1"/>
</dbReference>
<comment type="similarity">
    <text evidence="2 9">Belongs to the NAPRTase family.</text>
</comment>
<gene>
    <name evidence="13" type="primary">pncB</name>
    <name evidence="13" type="ORF">ERS852471_02651</name>
</gene>
<evidence type="ECO:0000256" key="9">
    <source>
        <dbReference type="RuleBase" id="RU365100"/>
    </source>
</evidence>
<evidence type="ECO:0000313" key="13">
    <source>
        <dbReference type="EMBL" id="CUO93912.1"/>
    </source>
</evidence>
<evidence type="ECO:0000259" key="11">
    <source>
        <dbReference type="Pfam" id="PF17767"/>
    </source>
</evidence>
<evidence type="ECO:0000256" key="2">
    <source>
        <dbReference type="ARBA" id="ARBA00010897"/>
    </source>
</evidence>
<dbReference type="Gene3D" id="3.20.140.10">
    <property type="entry name" value="nicotinate phosphoribosyltransferase"/>
    <property type="match status" value="1"/>
</dbReference>
<evidence type="ECO:0000259" key="10">
    <source>
        <dbReference type="Pfam" id="PF04095"/>
    </source>
</evidence>
<feature type="domain" description="Nicotinate phosphoribosyltransferase C-terminal" evidence="12">
    <location>
        <begin position="370"/>
        <end position="479"/>
    </location>
</feature>
<evidence type="ECO:0000256" key="5">
    <source>
        <dbReference type="ARBA" id="ARBA00022598"/>
    </source>
</evidence>
<dbReference type="InterPro" id="IPR041525">
    <property type="entry name" value="N/Namide_PRibTrfase"/>
</dbReference>
<dbReference type="GO" id="GO:0005829">
    <property type="term" value="C:cytosol"/>
    <property type="evidence" value="ECO:0007669"/>
    <property type="project" value="TreeGrafter"/>
</dbReference>
<comment type="catalytic activity">
    <reaction evidence="8 9">
        <text>5-phospho-alpha-D-ribose 1-diphosphate + nicotinate + ATP + H2O = nicotinate beta-D-ribonucleotide + ADP + phosphate + diphosphate</text>
        <dbReference type="Rhea" id="RHEA:36163"/>
        <dbReference type="ChEBI" id="CHEBI:15377"/>
        <dbReference type="ChEBI" id="CHEBI:30616"/>
        <dbReference type="ChEBI" id="CHEBI:32544"/>
        <dbReference type="ChEBI" id="CHEBI:33019"/>
        <dbReference type="ChEBI" id="CHEBI:43474"/>
        <dbReference type="ChEBI" id="CHEBI:57502"/>
        <dbReference type="ChEBI" id="CHEBI:58017"/>
        <dbReference type="ChEBI" id="CHEBI:456216"/>
        <dbReference type="EC" id="6.3.4.21"/>
    </reaction>
</comment>
<dbReference type="GO" id="GO:0034355">
    <property type="term" value="P:NAD+ biosynthetic process via the salvage pathway"/>
    <property type="evidence" value="ECO:0007669"/>
    <property type="project" value="UniProtKB-ARBA"/>
</dbReference>
<keyword evidence="13" id="KW-0328">Glycosyltransferase</keyword>
<dbReference type="OrthoDB" id="9770610at2"/>
<dbReference type="Proteomes" id="UP000095594">
    <property type="component" value="Unassembled WGS sequence"/>
</dbReference>